<proteinExistence type="predicted"/>
<dbReference type="EMBL" id="LCJB01000084">
    <property type="protein sequence ID" value="KKT68232.1"/>
    <property type="molecule type" value="Genomic_DNA"/>
</dbReference>
<reference evidence="1 2" key="1">
    <citation type="journal article" date="2015" name="Nature">
        <title>rRNA introns, odd ribosomes, and small enigmatic genomes across a large radiation of phyla.</title>
        <authorList>
            <person name="Brown C.T."/>
            <person name="Hug L.A."/>
            <person name="Thomas B.C."/>
            <person name="Sharon I."/>
            <person name="Castelle C.J."/>
            <person name="Singh A."/>
            <person name="Wilkins M.J."/>
            <person name="Williams K.H."/>
            <person name="Banfield J.F."/>
        </authorList>
    </citation>
    <scope>NUCLEOTIDE SEQUENCE [LARGE SCALE GENOMIC DNA]</scope>
</reference>
<evidence type="ECO:0000313" key="1">
    <source>
        <dbReference type="EMBL" id="KKT68232.1"/>
    </source>
</evidence>
<name>A0A0G1LHK7_9BACT</name>
<dbReference type="Pfam" id="PF04977">
    <property type="entry name" value="DivIC"/>
    <property type="match status" value="1"/>
</dbReference>
<dbReference type="Proteomes" id="UP000034154">
    <property type="component" value="Unassembled WGS sequence"/>
</dbReference>
<accession>A0A0G1LHK7</accession>
<protein>
    <submittedName>
        <fullName evidence="1">Septum formation initiator</fullName>
    </submittedName>
</protein>
<gene>
    <name evidence="1" type="ORF">UW63_C0084G0005</name>
</gene>
<organism evidence="1 2">
    <name type="scientific">Candidatus Uhrbacteria bacterium GW2011_GWF2_44_350</name>
    <dbReference type="NCBI Taxonomy" id="1619000"/>
    <lineage>
        <taxon>Bacteria</taxon>
        <taxon>Candidatus Uhriibacteriota</taxon>
    </lineage>
</organism>
<comment type="caution">
    <text evidence="1">The sequence shown here is derived from an EMBL/GenBank/DDBJ whole genome shotgun (WGS) entry which is preliminary data.</text>
</comment>
<dbReference type="InterPro" id="IPR007060">
    <property type="entry name" value="FtsL/DivIC"/>
</dbReference>
<evidence type="ECO:0000313" key="2">
    <source>
        <dbReference type="Proteomes" id="UP000034154"/>
    </source>
</evidence>
<sequence length="157" mass="17851">MASQVRTTWLGRLLASRTALLVQLLILAFLLFSFGREFARNYTIHQEITDLEAEKVSLEAQNSDISALMNSVQTETYIEREARIKLGLAKPGEKVVVLPGSQISKNTSVTEDGANVFLTSEDPVDLSSIANIRKWWYYFFDTNKFEMIKYYGNTSVR</sequence>
<dbReference type="AlphaFoldDB" id="A0A0G1LHK7"/>